<comment type="caution">
    <text evidence="1">The sequence shown here is derived from an EMBL/GenBank/DDBJ whole genome shotgun (WGS) entry which is preliminary data.</text>
</comment>
<dbReference type="EMBL" id="JAMKPW020000043">
    <property type="protein sequence ID" value="KAK8194111.1"/>
    <property type="molecule type" value="Genomic_DNA"/>
</dbReference>
<reference evidence="1" key="1">
    <citation type="submission" date="2024-02" db="EMBL/GenBank/DDBJ databases">
        <title>Metagenome Assembled Genome of Zalaria obscura JY119.</title>
        <authorList>
            <person name="Vighnesh L."/>
            <person name="Jagadeeshwari U."/>
            <person name="Venkata Ramana C."/>
            <person name="Sasikala C."/>
        </authorList>
    </citation>
    <scope>NUCLEOTIDE SEQUENCE</scope>
    <source>
        <strain evidence="1">JY119</strain>
    </source>
</reference>
<keyword evidence="2" id="KW-1185">Reference proteome</keyword>
<evidence type="ECO:0000313" key="2">
    <source>
        <dbReference type="Proteomes" id="UP001320706"/>
    </source>
</evidence>
<name>A0ACC3S2Y9_9PEZI</name>
<sequence>MANGTGSNKDIVDVDQVREYVKEHSQDVYEYTYENGRRYASTKLGPPGLISDRIIRPNDEPEIQRLNQQGGRLHLAPINTSTPRILDIGCGSGIWAIQMAEEYPGGSIVGMDVSPIQPKNKPDNVEWVLGDVEKEWPFEKESFDLIHLSLVHGCVADWGGMMTKIKSYIKPGGYIEQQELALGTLYSKDGTVQPSDVQPEWCRYMKEAGLKRGRPVDLGPQIKGFLQNAPFADIGEEVFPMPVGTWPTDEKQKMIATHFMMQTLGGIEGYSMMVFTKVLGWSVEKTKEYLERVKEYCKDDSKHKYMDLHVAWGRKEA</sequence>
<accession>A0ACC3S2Y9</accession>
<protein>
    <submittedName>
        <fullName evidence="1">Uncharacterized protein</fullName>
    </submittedName>
</protein>
<evidence type="ECO:0000313" key="1">
    <source>
        <dbReference type="EMBL" id="KAK8194111.1"/>
    </source>
</evidence>
<dbReference type="Proteomes" id="UP001320706">
    <property type="component" value="Unassembled WGS sequence"/>
</dbReference>
<gene>
    <name evidence="1" type="ORF">M8818_007297</name>
</gene>
<proteinExistence type="predicted"/>
<organism evidence="1 2">
    <name type="scientific">Zalaria obscura</name>
    <dbReference type="NCBI Taxonomy" id="2024903"/>
    <lineage>
        <taxon>Eukaryota</taxon>
        <taxon>Fungi</taxon>
        <taxon>Dikarya</taxon>
        <taxon>Ascomycota</taxon>
        <taxon>Pezizomycotina</taxon>
        <taxon>Dothideomycetes</taxon>
        <taxon>Dothideomycetidae</taxon>
        <taxon>Dothideales</taxon>
        <taxon>Zalariaceae</taxon>
        <taxon>Zalaria</taxon>
    </lineage>
</organism>